<keyword evidence="4" id="KW-0408">Iron</keyword>
<dbReference type="CDD" id="cd16350">
    <property type="entry name" value="VOC_like"/>
    <property type="match status" value="1"/>
</dbReference>
<dbReference type="PANTHER" id="PTHR31136">
    <property type="entry name" value="DUF1338 DOMAIN-CONTAINING PROTEIN"/>
    <property type="match status" value="1"/>
</dbReference>
<comment type="similarity">
    <text evidence="5">Belongs to the 2-oxoadipate dioxygenase/decarboxylase family.</text>
</comment>
<dbReference type="AlphaFoldDB" id="A0A517MSG0"/>
<evidence type="ECO:0000313" key="9">
    <source>
        <dbReference type="Proteomes" id="UP000319852"/>
    </source>
</evidence>
<dbReference type="RefSeq" id="WP_145058492.1">
    <property type="nucleotide sequence ID" value="NZ_CP036263.1"/>
</dbReference>
<evidence type="ECO:0000256" key="5">
    <source>
        <dbReference type="ARBA" id="ARBA00035013"/>
    </source>
</evidence>
<dbReference type="InterPro" id="IPR009770">
    <property type="entry name" value="HGLS"/>
</dbReference>
<reference evidence="8 9" key="1">
    <citation type="submission" date="2019-02" db="EMBL/GenBank/DDBJ databases">
        <title>Deep-cultivation of Planctomycetes and their phenomic and genomic characterization uncovers novel biology.</title>
        <authorList>
            <person name="Wiegand S."/>
            <person name="Jogler M."/>
            <person name="Boedeker C."/>
            <person name="Pinto D."/>
            <person name="Vollmers J."/>
            <person name="Rivas-Marin E."/>
            <person name="Kohn T."/>
            <person name="Peeters S.H."/>
            <person name="Heuer A."/>
            <person name="Rast P."/>
            <person name="Oberbeckmann S."/>
            <person name="Bunk B."/>
            <person name="Jeske O."/>
            <person name="Meyerdierks A."/>
            <person name="Storesund J.E."/>
            <person name="Kallscheuer N."/>
            <person name="Luecker S."/>
            <person name="Lage O.M."/>
            <person name="Pohl T."/>
            <person name="Merkel B.J."/>
            <person name="Hornburger P."/>
            <person name="Mueller R.-W."/>
            <person name="Bruemmer F."/>
            <person name="Labrenz M."/>
            <person name="Spormann A.M."/>
            <person name="Op den Camp H."/>
            <person name="Overmann J."/>
            <person name="Amann R."/>
            <person name="Jetten M.S.M."/>
            <person name="Mascher T."/>
            <person name="Medema M.H."/>
            <person name="Devos D.P."/>
            <person name="Kaster A.-K."/>
            <person name="Ovreas L."/>
            <person name="Rohde M."/>
            <person name="Galperin M.Y."/>
            <person name="Jogler C."/>
        </authorList>
    </citation>
    <scope>NUCLEOTIDE SEQUENCE [LARGE SCALE GENOMIC DNA]</scope>
    <source>
        <strain evidence="8 9">HG15A2</strain>
    </source>
</reference>
<protein>
    <recommendedName>
        <fullName evidence="6">2-oxoadipate dioxygenase/decarboxylase</fullName>
        <ecNumber evidence="6">1.13.11.93</ecNumber>
    </recommendedName>
    <alternativeName>
        <fullName evidence="7">2-hydroxyglutarate synthase</fullName>
    </alternativeName>
</protein>
<dbReference type="Proteomes" id="UP000319852">
    <property type="component" value="Chromosome"/>
</dbReference>
<dbReference type="GO" id="GO:0051213">
    <property type="term" value="F:dioxygenase activity"/>
    <property type="evidence" value="ECO:0007669"/>
    <property type="project" value="UniProtKB-KW"/>
</dbReference>
<gene>
    <name evidence="8" type="ORF">HG15A2_10830</name>
</gene>
<keyword evidence="9" id="KW-1185">Reference proteome</keyword>
<proteinExistence type="inferred from homology"/>
<evidence type="ECO:0000256" key="2">
    <source>
        <dbReference type="ARBA" id="ARBA00022964"/>
    </source>
</evidence>
<keyword evidence="2" id="KW-0223">Dioxygenase</keyword>
<evidence type="ECO:0000256" key="1">
    <source>
        <dbReference type="ARBA" id="ARBA00001954"/>
    </source>
</evidence>
<evidence type="ECO:0000256" key="3">
    <source>
        <dbReference type="ARBA" id="ARBA00023002"/>
    </source>
</evidence>
<dbReference type="EMBL" id="CP036263">
    <property type="protein sequence ID" value="QDS97816.1"/>
    <property type="molecule type" value="Genomic_DNA"/>
</dbReference>
<dbReference type="OrthoDB" id="506370at2"/>
<evidence type="ECO:0000313" key="8">
    <source>
        <dbReference type="EMBL" id="QDS97816.1"/>
    </source>
</evidence>
<name>A0A517MSG0_9BACT</name>
<evidence type="ECO:0000256" key="4">
    <source>
        <dbReference type="ARBA" id="ARBA00023004"/>
    </source>
</evidence>
<dbReference type="Gene3D" id="3.10.180.50">
    <property type="match status" value="1"/>
</dbReference>
<accession>A0A517MSG0</accession>
<sequence>MNVDEFCAKLWADYVAMTPQAAKIKAAFEERGETVVNDHVAFRTLALEPIGLEKLEPHVLALGYERFEPYAFPAKKLRAFGYLPPRDDLPRIFLSELLVDQLTEPAQEILRRCAEQVDAKRVATSDVLWAGRLWEPIGWEEYQTLQAESEYAAWLSTVGIRPNHFTIGVNALEKYTSVEAVLGVVEELGFTVNDSGGRVKGSPDVLLEQGSTMADQLAMPFADGKERHVPTCYYEFAKRYPQPDGKLFQGFVAASADKIFESTDAKEVKPSGADS</sequence>
<dbReference type="PANTHER" id="PTHR31136:SF5">
    <property type="entry name" value="2-OXOADIPATE DIOXYGENASE_DECARBOXYLASE, CHLOROPLASTIC"/>
    <property type="match status" value="1"/>
</dbReference>
<dbReference type="SMART" id="SM01150">
    <property type="entry name" value="DUF1338"/>
    <property type="match status" value="1"/>
</dbReference>
<evidence type="ECO:0000256" key="6">
    <source>
        <dbReference type="ARBA" id="ARBA00035023"/>
    </source>
</evidence>
<organism evidence="8 9">
    <name type="scientific">Adhaeretor mobilis</name>
    <dbReference type="NCBI Taxonomy" id="1930276"/>
    <lineage>
        <taxon>Bacteria</taxon>
        <taxon>Pseudomonadati</taxon>
        <taxon>Planctomycetota</taxon>
        <taxon>Planctomycetia</taxon>
        <taxon>Pirellulales</taxon>
        <taxon>Lacipirellulaceae</taxon>
        <taxon>Adhaeretor</taxon>
    </lineage>
</organism>
<dbReference type="EC" id="1.13.11.93" evidence="6"/>
<dbReference type="KEGG" id="amob:HG15A2_10830"/>
<evidence type="ECO:0000256" key="7">
    <source>
        <dbReference type="ARBA" id="ARBA00035045"/>
    </source>
</evidence>
<comment type="cofactor">
    <cofactor evidence="1">
        <name>Fe(2+)</name>
        <dbReference type="ChEBI" id="CHEBI:29033"/>
    </cofactor>
</comment>
<dbReference type="Pfam" id="PF07063">
    <property type="entry name" value="HGLS"/>
    <property type="match status" value="1"/>
</dbReference>
<keyword evidence="3" id="KW-0560">Oxidoreductase</keyword>